<proteinExistence type="predicted"/>
<keyword evidence="1" id="KW-1133">Transmembrane helix</keyword>
<keyword evidence="1" id="KW-0472">Membrane</keyword>
<reference evidence="3" key="1">
    <citation type="journal article" date="2019" name="Int. J. Syst. Evol. Microbiol.">
        <title>The Global Catalogue of Microorganisms (GCM) 10K type strain sequencing project: providing services to taxonomists for standard genome sequencing and annotation.</title>
        <authorList>
            <consortium name="The Broad Institute Genomics Platform"/>
            <consortium name="The Broad Institute Genome Sequencing Center for Infectious Disease"/>
            <person name="Wu L."/>
            <person name="Ma J."/>
        </authorList>
    </citation>
    <scope>NUCLEOTIDE SEQUENCE [LARGE SCALE GENOMIC DNA]</scope>
    <source>
        <strain evidence="3">KCTC 33576</strain>
    </source>
</reference>
<protein>
    <recommendedName>
        <fullName evidence="4">DUF4190 domain-containing protein</fullName>
    </recommendedName>
</protein>
<comment type="caution">
    <text evidence="2">The sequence shown here is derived from an EMBL/GenBank/DDBJ whole genome shotgun (WGS) entry which is preliminary data.</text>
</comment>
<feature type="transmembrane region" description="Helical" evidence="1">
    <location>
        <begin position="83"/>
        <end position="110"/>
    </location>
</feature>
<dbReference type="EMBL" id="JBHUOP010000001">
    <property type="protein sequence ID" value="MFD2839085.1"/>
    <property type="molecule type" value="Genomic_DNA"/>
</dbReference>
<keyword evidence="1" id="KW-0812">Transmembrane</keyword>
<keyword evidence="3" id="KW-1185">Reference proteome</keyword>
<feature type="transmembrane region" description="Helical" evidence="1">
    <location>
        <begin position="52"/>
        <end position="71"/>
    </location>
</feature>
<dbReference type="RefSeq" id="WP_377464493.1">
    <property type="nucleotide sequence ID" value="NZ_JBHUOP010000001.1"/>
</dbReference>
<dbReference type="Proteomes" id="UP001597391">
    <property type="component" value="Unassembled WGS sequence"/>
</dbReference>
<evidence type="ECO:0000256" key="1">
    <source>
        <dbReference type="SAM" id="Phobius"/>
    </source>
</evidence>
<evidence type="ECO:0000313" key="2">
    <source>
        <dbReference type="EMBL" id="MFD2839085.1"/>
    </source>
</evidence>
<feature type="transmembrane region" description="Helical" evidence="1">
    <location>
        <begin position="26"/>
        <end position="46"/>
    </location>
</feature>
<evidence type="ECO:0000313" key="3">
    <source>
        <dbReference type="Proteomes" id="UP001597391"/>
    </source>
</evidence>
<gene>
    <name evidence="2" type="ORF">ACFSYH_00660</name>
</gene>
<evidence type="ECO:0008006" key="4">
    <source>
        <dbReference type="Google" id="ProtNLM"/>
    </source>
</evidence>
<accession>A0ABW5XAV5</accession>
<sequence>MSEYQGHGDEEIKPPVVLPTRQRTQYILASLAVLTSGYGIYVAFIYNGVSWGMAPFAFLAAAGAAVAFWGASTSQQRRTGLGLLLQGLAPIGFLWVFAMTLALIGAALVYNDARIKYVSENINKPAPNPFM</sequence>
<name>A0ABW5XAV5_9MICO</name>
<organism evidence="2 3">
    <name type="scientific">Populibacterium corticicola</name>
    <dbReference type="NCBI Taxonomy" id="1812826"/>
    <lineage>
        <taxon>Bacteria</taxon>
        <taxon>Bacillati</taxon>
        <taxon>Actinomycetota</taxon>
        <taxon>Actinomycetes</taxon>
        <taxon>Micrococcales</taxon>
        <taxon>Jonesiaceae</taxon>
        <taxon>Populibacterium</taxon>
    </lineage>
</organism>